<dbReference type="AlphaFoldDB" id="A0A5C1AIU4"/>
<reference evidence="2" key="1">
    <citation type="submission" date="2019-08" db="EMBL/GenBank/DDBJ databases">
        <title>Limnoglobus roseus gen. nov., sp. nov., a novel freshwater planctomycete with a giant genome from the family Gemmataceae.</title>
        <authorList>
            <person name="Kulichevskaya I.S."/>
            <person name="Naumoff D.G."/>
            <person name="Miroshnikov K."/>
            <person name="Ivanova A."/>
            <person name="Philippov D.A."/>
            <person name="Hakobyan A."/>
            <person name="Rijpstra I.C."/>
            <person name="Sinninghe Damste J.S."/>
            <person name="Liesack W."/>
            <person name="Dedysh S.N."/>
        </authorList>
    </citation>
    <scope>NUCLEOTIDE SEQUENCE [LARGE SCALE GENOMIC DNA]</scope>
    <source>
        <strain evidence="2">PX52</strain>
    </source>
</reference>
<dbReference type="EMBL" id="CP042425">
    <property type="protein sequence ID" value="QEL19359.1"/>
    <property type="molecule type" value="Genomic_DNA"/>
</dbReference>
<evidence type="ECO:0000313" key="1">
    <source>
        <dbReference type="EMBL" id="QEL19359.1"/>
    </source>
</evidence>
<sequence length="146" mass="15916">MLLEFYQRLRLSPSATSETKLVWYEEVKAKLSKRGRQLAWAFVEGSVTVNQITQNFSGENTVSQNNAPGGTNVTQTAGGNMTGVNATGEQKIRDITIYSQDLDQAGASINAALKTALLEARNAITKADIDPSIIVDPICETKNRRI</sequence>
<keyword evidence="2" id="KW-1185">Reference proteome</keyword>
<dbReference type="Proteomes" id="UP000324974">
    <property type="component" value="Chromosome"/>
</dbReference>
<accession>A0A5C1AIU4</accession>
<proteinExistence type="predicted"/>
<gene>
    <name evidence="1" type="ORF">PX52LOC_06430</name>
</gene>
<evidence type="ECO:0000313" key="2">
    <source>
        <dbReference type="Proteomes" id="UP000324974"/>
    </source>
</evidence>
<name>A0A5C1AIU4_9BACT</name>
<protein>
    <submittedName>
        <fullName evidence="1">Uncharacterized protein</fullName>
    </submittedName>
</protein>
<organism evidence="1 2">
    <name type="scientific">Limnoglobus roseus</name>
    <dbReference type="NCBI Taxonomy" id="2598579"/>
    <lineage>
        <taxon>Bacteria</taxon>
        <taxon>Pseudomonadati</taxon>
        <taxon>Planctomycetota</taxon>
        <taxon>Planctomycetia</taxon>
        <taxon>Gemmatales</taxon>
        <taxon>Gemmataceae</taxon>
        <taxon>Limnoglobus</taxon>
    </lineage>
</organism>
<dbReference type="KEGG" id="lrs:PX52LOC_06430"/>